<comment type="caution">
    <text evidence="2">The sequence shown here is derived from an EMBL/GenBank/DDBJ whole genome shotgun (WGS) entry which is preliminary data.</text>
</comment>
<organism evidence="2 3">
    <name type="scientific">Lithospermum erythrorhizon</name>
    <name type="common">Purple gromwell</name>
    <name type="synonym">Lithospermum officinale var. erythrorhizon</name>
    <dbReference type="NCBI Taxonomy" id="34254"/>
    <lineage>
        <taxon>Eukaryota</taxon>
        <taxon>Viridiplantae</taxon>
        <taxon>Streptophyta</taxon>
        <taxon>Embryophyta</taxon>
        <taxon>Tracheophyta</taxon>
        <taxon>Spermatophyta</taxon>
        <taxon>Magnoliopsida</taxon>
        <taxon>eudicotyledons</taxon>
        <taxon>Gunneridae</taxon>
        <taxon>Pentapetalae</taxon>
        <taxon>asterids</taxon>
        <taxon>lamiids</taxon>
        <taxon>Boraginales</taxon>
        <taxon>Boraginaceae</taxon>
        <taxon>Boraginoideae</taxon>
        <taxon>Lithospermeae</taxon>
        <taxon>Lithospermum</taxon>
    </lineage>
</organism>
<feature type="region of interest" description="Disordered" evidence="1">
    <location>
        <begin position="120"/>
        <end position="158"/>
    </location>
</feature>
<gene>
    <name evidence="2" type="ORF">LIER_17762</name>
</gene>
<feature type="region of interest" description="Disordered" evidence="1">
    <location>
        <begin position="38"/>
        <end position="60"/>
    </location>
</feature>
<name>A0AAV3QET4_LITER</name>
<evidence type="ECO:0000313" key="2">
    <source>
        <dbReference type="EMBL" id="GAA0161451.1"/>
    </source>
</evidence>
<protein>
    <submittedName>
        <fullName evidence="2">Uncharacterized protein</fullName>
    </submittedName>
</protein>
<feature type="compositionally biased region" description="Acidic residues" evidence="1">
    <location>
        <begin position="122"/>
        <end position="134"/>
    </location>
</feature>
<evidence type="ECO:0000313" key="3">
    <source>
        <dbReference type="Proteomes" id="UP001454036"/>
    </source>
</evidence>
<accession>A0AAV3QET4</accession>
<sequence length="158" mass="17245">MASLSESNLSAAKQRELDREIREMMSALSSRLASLHHLQKPGHSSGQLEDSQGDDGVSFVTLAGNNVGATMRGDIDEKSGPDVENEDMITYVNSNFQTINNSIMLGGSYTANDPGVHLDITDYTEDDNDDDEDHLQEKKGKGKLKASSKSHQEIGQFE</sequence>
<dbReference type="AlphaFoldDB" id="A0AAV3QET4"/>
<evidence type="ECO:0000256" key="1">
    <source>
        <dbReference type="SAM" id="MobiDB-lite"/>
    </source>
</evidence>
<dbReference type="PANTHER" id="PTHR33472:SF28">
    <property type="entry name" value="BROMO AND FHA DOMAIN-CONTAINING PROTEIN DDB_G0267958"/>
    <property type="match status" value="1"/>
</dbReference>
<proteinExistence type="predicted"/>
<dbReference type="EMBL" id="BAABME010004182">
    <property type="protein sequence ID" value="GAA0161451.1"/>
    <property type="molecule type" value="Genomic_DNA"/>
</dbReference>
<reference evidence="2 3" key="1">
    <citation type="submission" date="2024-01" db="EMBL/GenBank/DDBJ databases">
        <title>The complete chloroplast genome sequence of Lithospermum erythrorhizon: insights into the phylogenetic relationship among Boraginaceae species and the maternal lineages of purple gromwells.</title>
        <authorList>
            <person name="Okada T."/>
            <person name="Watanabe K."/>
        </authorList>
    </citation>
    <scope>NUCLEOTIDE SEQUENCE [LARGE SCALE GENOMIC DNA]</scope>
</reference>
<dbReference type="PANTHER" id="PTHR33472">
    <property type="entry name" value="OS01G0106600 PROTEIN"/>
    <property type="match status" value="1"/>
</dbReference>
<keyword evidence="3" id="KW-1185">Reference proteome</keyword>
<dbReference type="Proteomes" id="UP001454036">
    <property type="component" value="Unassembled WGS sequence"/>
</dbReference>